<evidence type="ECO:0000256" key="2">
    <source>
        <dbReference type="ARBA" id="ARBA00006706"/>
    </source>
</evidence>
<dbReference type="SUPFAM" id="SSF48576">
    <property type="entry name" value="Terpenoid synthases"/>
    <property type="match status" value="1"/>
</dbReference>
<evidence type="ECO:0000256" key="5">
    <source>
        <dbReference type="ARBA" id="ARBA00022842"/>
    </source>
</evidence>
<dbReference type="PANTHER" id="PTHR12001:SF85">
    <property type="entry name" value="SHORT CHAIN ISOPRENYL DIPHOSPHATE SYNTHASE"/>
    <property type="match status" value="1"/>
</dbReference>
<dbReference type="InterPro" id="IPR033749">
    <property type="entry name" value="Polyprenyl_synt_CS"/>
</dbReference>
<dbReference type="GeneID" id="11138887"/>
<evidence type="ECO:0000256" key="6">
    <source>
        <dbReference type="RuleBase" id="RU004466"/>
    </source>
</evidence>
<keyword evidence="3 6" id="KW-0808">Transferase</keyword>
<dbReference type="Gene3D" id="1.10.600.10">
    <property type="entry name" value="Farnesyl Diphosphate Synthase"/>
    <property type="match status" value="1"/>
</dbReference>
<proteinExistence type="inferred from homology"/>
<dbReference type="FunCoup" id="G0ECI4">
    <property type="interactions" value="9"/>
</dbReference>
<dbReference type="GO" id="GO:0046872">
    <property type="term" value="F:metal ion binding"/>
    <property type="evidence" value="ECO:0007669"/>
    <property type="project" value="UniProtKB-KW"/>
</dbReference>
<dbReference type="AlphaFoldDB" id="G0ECI4"/>
<dbReference type="PROSITE" id="PS00444">
    <property type="entry name" value="POLYPRENYL_SYNTHASE_2"/>
    <property type="match status" value="1"/>
</dbReference>
<keyword evidence="8" id="KW-1185">Reference proteome</keyword>
<dbReference type="InterPro" id="IPR000092">
    <property type="entry name" value="Polyprenyl_synt"/>
</dbReference>
<keyword evidence="5" id="KW-0460">Magnesium</keyword>
<evidence type="ECO:0000256" key="1">
    <source>
        <dbReference type="ARBA" id="ARBA00001946"/>
    </source>
</evidence>
<dbReference type="PANTHER" id="PTHR12001">
    <property type="entry name" value="GERANYLGERANYL PYROPHOSPHATE SYNTHASE"/>
    <property type="match status" value="1"/>
</dbReference>
<dbReference type="STRING" id="694429.Pyrfu_1698"/>
<dbReference type="CDD" id="cd00685">
    <property type="entry name" value="Trans_IPPS_HT"/>
    <property type="match status" value="1"/>
</dbReference>
<dbReference type="GO" id="GO:0008299">
    <property type="term" value="P:isoprenoid biosynthetic process"/>
    <property type="evidence" value="ECO:0007669"/>
    <property type="project" value="InterPro"/>
</dbReference>
<dbReference type="Proteomes" id="UP000001037">
    <property type="component" value="Chromosome"/>
</dbReference>
<comment type="similarity">
    <text evidence="2 6">Belongs to the FPP/GGPP synthase family.</text>
</comment>
<accession>G0ECI4</accession>
<name>G0ECI4_PYRF1</name>
<evidence type="ECO:0000313" key="7">
    <source>
        <dbReference type="EMBL" id="AEM39554.1"/>
    </source>
</evidence>
<protein>
    <submittedName>
        <fullName evidence="7">Polyprenyl synthetase</fullName>
    </submittedName>
</protein>
<dbReference type="InParanoid" id="G0ECI4"/>
<gene>
    <name evidence="7" type="ordered locus">Pyrfu_1698</name>
</gene>
<evidence type="ECO:0000256" key="4">
    <source>
        <dbReference type="ARBA" id="ARBA00022723"/>
    </source>
</evidence>
<dbReference type="InterPro" id="IPR008949">
    <property type="entry name" value="Isoprenoid_synthase_dom_sf"/>
</dbReference>
<sequence>MTCEKRLLELWRRAKRLLDERLSEVVERLPETEAIDVARYIVAGGKRLRGFTTLLVAEGLGGSWEDAVEAAVAVELVHSASLAIDDVIDGDVTRRGGPAAWLKFGPGRAVMVANLLISYAQKMLLERYGFRAVERSVIAWFDISRGEVRDAYMEEGGEYTEIVRLKTGSLFRLAAELGAVAARAPQSVMRRIGEYGELMGIAYQLADDVVDYLRGERGASISRLLAWLGYPHDVLSTVIAKLREILATIDGIVRDMVAGTFAPLLSSLPRFVVKAMFSEAGVSRLVL</sequence>
<evidence type="ECO:0000313" key="8">
    <source>
        <dbReference type="Proteomes" id="UP000001037"/>
    </source>
</evidence>
<dbReference type="Pfam" id="PF00348">
    <property type="entry name" value="polyprenyl_synt"/>
    <property type="match status" value="1"/>
</dbReference>
<dbReference type="GO" id="GO:0004659">
    <property type="term" value="F:prenyltransferase activity"/>
    <property type="evidence" value="ECO:0007669"/>
    <property type="project" value="InterPro"/>
</dbReference>
<dbReference type="EMBL" id="CP002838">
    <property type="protein sequence ID" value="AEM39554.1"/>
    <property type="molecule type" value="Genomic_DNA"/>
</dbReference>
<comment type="cofactor">
    <cofactor evidence="1">
        <name>Mg(2+)</name>
        <dbReference type="ChEBI" id="CHEBI:18420"/>
    </cofactor>
</comment>
<dbReference type="OrthoDB" id="26738at2157"/>
<reference evidence="7 8" key="1">
    <citation type="journal article" date="2011" name="Stand. Genomic Sci.">
        <title>Complete genome sequence of the hyperthermophilic chemolithoautotroph Pyrolobus fumarii type strain (1A).</title>
        <authorList>
            <person name="Anderson I."/>
            <person name="Goker M."/>
            <person name="Nolan M."/>
            <person name="Lucas S."/>
            <person name="Hammon N."/>
            <person name="Deshpande S."/>
            <person name="Cheng J.F."/>
            <person name="Tapia R."/>
            <person name="Han C."/>
            <person name="Goodwin L."/>
            <person name="Pitluck S."/>
            <person name="Huntemann M."/>
            <person name="Liolios K."/>
            <person name="Ivanova N."/>
            <person name="Pagani I."/>
            <person name="Mavromatis K."/>
            <person name="Ovchinikova G."/>
            <person name="Pati A."/>
            <person name="Chen A."/>
            <person name="Palaniappan K."/>
            <person name="Land M."/>
            <person name="Hauser L."/>
            <person name="Brambilla E.M."/>
            <person name="Huber H."/>
            <person name="Yasawong M."/>
            <person name="Rohde M."/>
            <person name="Spring S."/>
            <person name="Abt B."/>
            <person name="Sikorski J."/>
            <person name="Wirth R."/>
            <person name="Detter J.C."/>
            <person name="Woyke T."/>
            <person name="Bristow J."/>
            <person name="Eisen J.A."/>
            <person name="Markowitz V."/>
            <person name="Hugenholtz P."/>
            <person name="Kyrpides N.C."/>
            <person name="Klenk H.P."/>
            <person name="Lapidus A."/>
        </authorList>
    </citation>
    <scope>NUCLEOTIDE SEQUENCE [LARGE SCALE GENOMIC DNA]</scope>
    <source>
        <strain evidence="8">DSM 11204 / 1A</strain>
    </source>
</reference>
<dbReference type="KEGG" id="pfm:Pyrfu_1698"/>
<dbReference type="eggNOG" id="arCOG01727">
    <property type="taxonomic scope" value="Archaea"/>
</dbReference>
<evidence type="ECO:0000256" key="3">
    <source>
        <dbReference type="ARBA" id="ARBA00022679"/>
    </source>
</evidence>
<keyword evidence="4" id="KW-0479">Metal-binding</keyword>
<dbReference type="SFLD" id="SFLDS00005">
    <property type="entry name" value="Isoprenoid_Synthase_Type_I"/>
    <property type="match status" value="1"/>
</dbReference>
<organism evidence="7 8">
    <name type="scientific">Pyrolobus fumarii (strain DSM 11204 / 1A)</name>
    <dbReference type="NCBI Taxonomy" id="694429"/>
    <lineage>
        <taxon>Archaea</taxon>
        <taxon>Thermoproteota</taxon>
        <taxon>Thermoprotei</taxon>
        <taxon>Desulfurococcales</taxon>
        <taxon>Pyrodictiaceae</taxon>
        <taxon>Pyrolobus</taxon>
    </lineage>
</organism>
<dbReference type="HOGENOM" id="CLU_014015_5_0_2"/>
<dbReference type="RefSeq" id="WP_014027231.1">
    <property type="nucleotide sequence ID" value="NC_015931.1"/>
</dbReference>